<dbReference type="SUPFAM" id="SSF103473">
    <property type="entry name" value="MFS general substrate transporter"/>
    <property type="match status" value="1"/>
</dbReference>
<evidence type="ECO:0000256" key="8">
    <source>
        <dbReference type="SAM" id="Phobius"/>
    </source>
</evidence>
<dbReference type="GO" id="GO:0005351">
    <property type="term" value="F:carbohydrate:proton symporter activity"/>
    <property type="evidence" value="ECO:0007669"/>
    <property type="project" value="TreeGrafter"/>
</dbReference>
<evidence type="ECO:0000256" key="2">
    <source>
        <dbReference type="ARBA" id="ARBA00010992"/>
    </source>
</evidence>
<dbReference type="EMBL" id="NCSJ02000104">
    <property type="protein sequence ID" value="RFU30303.1"/>
    <property type="molecule type" value="Genomic_DNA"/>
</dbReference>
<organism evidence="10 11">
    <name type="scientific">Scytalidium lignicola</name>
    <name type="common">Hyphomycete</name>
    <dbReference type="NCBI Taxonomy" id="5539"/>
    <lineage>
        <taxon>Eukaryota</taxon>
        <taxon>Fungi</taxon>
        <taxon>Dikarya</taxon>
        <taxon>Ascomycota</taxon>
        <taxon>Pezizomycotina</taxon>
        <taxon>Leotiomycetes</taxon>
        <taxon>Leotiomycetes incertae sedis</taxon>
        <taxon>Scytalidium</taxon>
    </lineage>
</organism>
<dbReference type="InterPro" id="IPR050360">
    <property type="entry name" value="MFS_Sugar_Transporters"/>
</dbReference>
<dbReference type="PROSITE" id="PS00217">
    <property type="entry name" value="SUGAR_TRANSPORT_2"/>
    <property type="match status" value="1"/>
</dbReference>
<evidence type="ECO:0000256" key="6">
    <source>
        <dbReference type="ARBA" id="ARBA00023136"/>
    </source>
</evidence>
<dbReference type="FunFam" id="1.20.1250.20:FF:000134">
    <property type="entry name" value="MFS sugar transporter protein"/>
    <property type="match status" value="1"/>
</dbReference>
<dbReference type="InterPro" id="IPR020846">
    <property type="entry name" value="MFS_dom"/>
</dbReference>
<comment type="caution">
    <text evidence="10">The sequence shown here is derived from an EMBL/GenBank/DDBJ whole genome shotgun (WGS) entry which is preliminary data.</text>
</comment>
<feature type="transmembrane region" description="Helical" evidence="8">
    <location>
        <begin position="407"/>
        <end position="431"/>
    </location>
</feature>
<feature type="transmembrane region" description="Helical" evidence="8">
    <location>
        <begin position="197"/>
        <end position="218"/>
    </location>
</feature>
<feature type="transmembrane region" description="Helical" evidence="8">
    <location>
        <begin position="443"/>
        <end position="465"/>
    </location>
</feature>
<dbReference type="InterPro" id="IPR005828">
    <property type="entry name" value="MFS_sugar_transport-like"/>
</dbReference>
<comment type="subcellular location">
    <subcellularLocation>
        <location evidence="1">Membrane</location>
        <topology evidence="1">Multi-pass membrane protein</topology>
    </subcellularLocation>
</comment>
<dbReference type="PROSITE" id="PS50850">
    <property type="entry name" value="MFS"/>
    <property type="match status" value="1"/>
</dbReference>
<name>A0A3E2HAZ8_SCYLI</name>
<evidence type="ECO:0000259" key="9">
    <source>
        <dbReference type="PROSITE" id="PS50850"/>
    </source>
</evidence>
<dbReference type="AlphaFoldDB" id="A0A3E2HAZ8"/>
<dbReference type="PRINTS" id="PR00171">
    <property type="entry name" value="SUGRTRNSPORT"/>
</dbReference>
<evidence type="ECO:0000313" key="11">
    <source>
        <dbReference type="Proteomes" id="UP000258309"/>
    </source>
</evidence>
<feature type="non-terminal residue" evidence="10">
    <location>
        <position position="623"/>
    </location>
</feature>
<keyword evidence="6 8" id="KW-0472">Membrane</keyword>
<dbReference type="NCBIfam" id="TIGR00879">
    <property type="entry name" value="SP"/>
    <property type="match status" value="1"/>
</dbReference>
<comment type="similarity">
    <text evidence="2 7">Belongs to the major facilitator superfamily. Sugar transporter (TC 2.A.1.1) family.</text>
</comment>
<feature type="transmembrane region" description="Helical" evidence="8">
    <location>
        <begin position="533"/>
        <end position="553"/>
    </location>
</feature>
<keyword evidence="11" id="KW-1185">Reference proteome</keyword>
<dbReference type="Gene3D" id="1.20.1250.20">
    <property type="entry name" value="MFS general substrate transporter like domains"/>
    <property type="match status" value="1"/>
</dbReference>
<feature type="transmembrane region" description="Helical" evidence="8">
    <location>
        <begin position="285"/>
        <end position="304"/>
    </location>
</feature>
<dbReference type="InterPro" id="IPR005829">
    <property type="entry name" value="Sugar_transporter_CS"/>
</dbReference>
<feature type="transmembrane region" description="Helical" evidence="8">
    <location>
        <begin position="503"/>
        <end position="521"/>
    </location>
</feature>
<feature type="transmembrane region" description="Helical" evidence="8">
    <location>
        <begin position="477"/>
        <end position="497"/>
    </location>
</feature>
<evidence type="ECO:0000313" key="10">
    <source>
        <dbReference type="EMBL" id="RFU30303.1"/>
    </source>
</evidence>
<keyword evidence="5 8" id="KW-1133">Transmembrane helix</keyword>
<feature type="domain" description="Major facilitator superfamily (MFS) profile" evidence="9">
    <location>
        <begin position="159"/>
        <end position="587"/>
    </location>
</feature>
<dbReference type="InterPro" id="IPR003663">
    <property type="entry name" value="Sugar/inositol_transpt"/>
</dbReference>
<feature type="transmembrane region" description="Helical" evidence="8">
    <location>
        <begin position="316"/>
        <end position="338"/>
    </location>
</feature>
<evidence type="ECO:0000256" key="1">
    <source>
        <dbReference type="ARBA" id="ARBA00004141"/>
    </source>
</evidence>
<dbReference type="OrthoDB" id="6612291at2759"/>
<evidence type="ECO:0000256" key="4">
    <source>
        <dbReference type="ARBA" id="ARBA00022692"/>
    </source>
</evidence>
<dbReference type="GO" id="GO:0016020">
    <property type="term" value="C:membrane"/>
    <property type="evidence" value="ECO:0007669"/>
    <property type="project" value="UniProtKB-SubCell"/>
</dbReference>
<gene>
    <name evidence="10" type="ORF">B7463_g6067</name>
</gene>
<feature type="transmembrane region" description="Helical" evidence="8">
    <location>
        <begin position="99"/>
        <end position="121"/>
    </location>
</feature>
<dbReference type="Proteomes" id="UP000258309">
    <property type="component" value="Unassembled WGS sequence"/>
</dbReference>
<proteinExistence type="inferred from homology"/>
<keyword evidence="3 7" id="KW-0813">Transport</keyword>
<accession>A0A3E2HAZ8</accession>
<dbReference type="OMA" id="LLGIHWV"/>
<feature type="non-terminal residue" evidence="10">
    <location>
        <position position="1"/>
    </location>
</feature>
<evidence type="ECO:0000256" key="5">
    <source>
        <dbReference type="ARBA" id="ARBA00022989"/>
    </source>
</evidence>
<evidence type="ECO:0000256" key="7">
    <source>
        <dbReference type="RuleBase" id="RU003346"/>
    </source>
</evidence>
<evidence type="ECO:0000256" key="3">
    <source>
        <dbReference type="ARBA" id="ARBA00022448"/>
    </source>
</evidence>
<sequence length="623" mass="69672">MVATHQMVKVLIISPSRSYSLCLGTPESAELEHRLRVVARSDSKCQYTKTRTLGGFGLIWSSAMTSWPPSLDHDSRIPMGTPEHAGSCNWWRRSLTAGVHFPIESFIWGIMFVWYVVYITISMTWPRERHLVAAAKQRSSDIMGLSTKLSRGLGLRIVINISCDIAYILFGYDQGVFGSIINNPDFIKTFNNPSSSLTGIIVAIYNIGCFLGCMLNIFISDRLGRRRCMWIAMCIITVGAAIQASSYSVAQLLVGRIITGMGTGIETSTVPAYQAELSRPEQRGRMIAAEVVFLGAGIVLSYFFDFGMSFAGGPISWRLPLALQIGFAIVVVFSVFVLPESPRWLAKKGHVQEAIETICRVEDIQESDPYVEKFRKEIMDTIALEKSNPFSWSRIFKKDSVQSGRRLMLAWGMYFINQIGGINLVVYYASYVLQNSIGMEHQLSMVLGGCIQVMFLLGSFVPAIWLDRMGRVKTMIWGSFGLGICMMMLSILLSTGSPKCASAAYNLIFGMTCLSVPYVYVPEILPLEIRSEGASIATGFGIWIWNFFVAMITPVVTTNIGWKSYLIFTCTNFAFIPFLYYFYPETSNLTLEEIDYMFAQKDEISELGQQSEEKVVAGHVEKM</sequence>
<keyword evidence="4 8" id="KW-0812">Transmembrane</keyword>
<dbReference type="PANTHER" id="PTHR48022">
    <property type="entry name" value="PLASTIDIC GLUCOSE TRANSPORTER 4"/>
    <property type="match status" value="1"/>
</dbReference>
<dbReference type="Pfam" id="PF00083">
    <property type="entry name" value="Sugar_tr"/>
    <property type="match status" value="1"/>
</dbReference>
<feature type="transmembrane region" description="Helical" evidence="8">
    <location>
        <begin position="565"/>
        <end position="583"/>
    </location>
</feature>
<dbReference type="InterPro" id="IPR036259">
    <property type="entry name" value="MFS_trans_sf"/>
</dbReference>
<protein>
    <recommendedName>
        <fullName evidence="9">Major facilitator superfamily (MFS) profile domain-containing protein</fullName>
    </recommendedName>
</protein>
<reference evidence="10 11" key="1">
    <citation type="submission" date="2018-05" db="EMBL/GenBank/DDBJ databases">
        <title>Draft genome sequence of Scytalidium lignicola DSM 105466, a ubiquitous saprotrophic fungus.</title>
        <authorList>
            <person name="Buettner E."/>
            <person name="Gebauer A.M."/>
            <person name="Hofrichter M."/>
            <person name="Liers C."/>
            <person name="Kellner H."/>
        </authorList>
    </citation>
    <scope>NUCLEOTIDE SEQUENCE [LARGE SCALE GENOMIC DNA]</scope>
    <source>
        <strain evidence="10 11">DSM 105466</strain>
    </source>
</reference>
<dbReference type="PANTHER" id="PTHR48022:SF72">
    <property type="entry name" value="MAJOR FACILITATOR SUPERFAMILY (MFS) PROFILE DOMAIN-CONTAINING PROTEIN-RELATED"/>
    <property type="match status" value="1"/>
</dbReference>